<dbReference type="EMBL" id="JAHGAW010000004">
    <property type="protein sequence ID" value="MBT2186888.1"/>
    <property type="molecule type" value="Genomic_DNA"/>
</dbReference>
<dbReference type="SMART" id="SM00382">
    <property type="entry name" value="AAA"/>
    <property type="match status" value="1"/>
</dbReference>
<comment type="caution">
    <text evidence="2">The sequence shown here is derived from an EMBL/GenBank/DDBJ whole genome shotgun (WGS) entry which is preliminary data.</text>
</comment>
<sequence length="282" mass="30441">MTSDTKDEMLARIAAALERLAPPAPAPADLEAHPAYRWDGKTISPIEAFQPVDFALLTGIDAQKQACLENCRRLARGHAAHDILLWGARGTGKSATVSACVGQVQKEGLPLAMIEIATDDLRSLAALFSLLRATSRPIILYIDDLGFDGDFGADARALRSLLQGGAGARGSHVRVYATSNRRHIVPRSMGEQDDPINPRDVIDDRLALSDRFGLSLGFHALDQDAYVAILATYAARLGLEFDPLAAIQWATQRGSRSGRVAWQYVVELAGRAGRTLESDAQV</sequence>
<proteinExistence type="predicted"/>
<evidence type="ECO:0000259" key="1">
    <source>
        <dbReference type="SMART" id="SM00382"/>
    </source>
</evidence>
<dbReference type="Gene3D" id="3.40.50.300">
    <property type="entry name" value="P-loop containing nucleotide triphosphate hydrolases"/>
    <property type="match status" value="1"/>
</dbReference>
<gene>
    <name evidence="2" type="ORF">KK488_07995</name>
</gene>
<evidence type="ECO:0000313" key="3">
    <source>
        <dbReference type="Proteomes" id="UP001138757"/>
    </source>
</evidence>
<dbReference type="PANTHER" id="PTHR42935:SF1">
    <property type="entry name" value="SLR0930 PROTEIN"/>
    <property type="match status" value="1"/>
</dbReference>
<accession>A0A9X1DC18</accession>
<dbReference type="PANTHER" id="PTHR42935">
    <property type="entry name" value="SLR0930 PROTEIN"/>
    <property type="match status" value="1"/>
</dbReference>
<dbReference type="Proteomes" id="UP001138757">
    <property type="component" value="Unassembled WGS sequence"/>
</dbReference>
<dbReference type="RefSeq" id="WP_214622619.1">
    <property type="nucleotide sequence ID" value="NZ_JAHGAW010000004.1"/>
</dbReference>
<reference evidence="2" key="1">
    <citation type="submission" date="2021-05" db="EMBL/GenBank/DDBJ databases">
        <title>Genome of Sphingobium sp. strain.</title>
        <authorList>
            <person name="Fan R."/>
        </authorList>
    </citation>
    <scope>NUCLEOTIDE SEQUENCE</scope>
    <source>
        <strain evidence="2">H33</strain>
    </source>
</reference>
<dbReference type="InterPro" id="IPR008533">
    <property type="entry name" value="DUF815"/>
</dbReference>
<dbReference type="Pfam" id="PF05673">
    <property type="entry name" value="DUF815"/>
    <property type="match status" value="1"/>
</dbReference>
<name>A0A9X1DC18_9SPHN</name>
<feature type="domain" description="AAA+ ATPase" evidence="1">
    <location>
        <begin position="79"/>
        <end position="222"/>
    </location>
</feature>
<dbReference type="AlphaFoldDB" id="A0A9X1DC18"/>
<keyword evidence="3" id="KW-1185">Reference proteome</keyword>
<dbReference type="InterPro" id="IPR003593">
    <property type="entry name" value="AAA+_ATPase"/>
</dbReference>
<evidence type="ECO:0000313" key="2">
    <source>
        <dbReference type="EMBL" id="MBT2186888.1"/>
    </source>
</evidence>
<dbReference type="SUPFAM" id="SSF52540">
    <property type="entry name" value="P-loop containing nucleoside triphosphate hydrolases"/>
    <property type="match status" value="1"/>
</dbReference>
<organism evidence="2 3">
    <name type="scientific">Sphingobium nicotianae</name>
    <dbReference type="NCBI Taxonomy" id="2782607"/>
    <lineage>
        <taxon>Bacteria</taxon>
        <taxon>Pseudomonadati</taxon>
        <taxon>Pseudomonadota</taxon>
        <taxon>Alphaproteobacteria</taxon>
        <taxon>Sphingomonadales</taxon>
        <taxon>Sphingomonadaceae</taxon>
        <taxon>Sphingobium</taxon>
    </lineage>
</organism>
<dbReference type="InterPro" id="IPR027417">
    <property type="entry name" value="P-loop_NTPase"/>
</dbReference>
<protein>
    <submittedName>
        <fullName evidence="2">DUF815 domain-containing protein</fullName>
    </submittedName>
</protein>